<evidence type="ECO:0000313" key="2">
    <source>
        <dbReference type="Proteomes" id="UP000322530"/>
    </source>
</evidence>
<protein>
    <submittedName>
        <fullName evidence="1">Uncharacterized protein</fullName>
    </submittedName>
</protein>
<comment type="caution">
    <text evidence="1">The sequence shown here is derived from an EMBL/GenBank/DDBJ whole genome shotgun (WGS) entry which is preliminary data.</text>
</comment>
<keyword evidence="2" id="KW-1185">Reference proteome</keyword>
<dbReference type="Proteomes" id="UP000322530">
    <property type="component" value="Unassembled WGS sequence"/>
</dbReference>
<gene>
    <name evidence="1" type="ORF">KDI_31440</name>
</gene>
<proteinExistence type="predicted"/>
<organism evidence="1 2">
    <name type="scientific">Dictyobacter arantiisoli</name>
    <dbReference type="NCBI Taxonomy" id="2014874"/>
    <lineage>
        <taxon>Bacteria</taxon>
        <taxon>Bacillati</taxon>
        <taxon>Chloroflexota</taxon>
        <taxon>Ktedonobacteria</taxon>
        <taxon>Ktedonobacterales</taxon>
        <taxon>Dictyobacteraceae</taxon>
        <taxon>Dictyobacter</taxon>
    </lineage>
</organism>
<dbReference type="EMBL" id="BIXY01000046">
    <property type="protein sequence ID" value="GCF09580.1"/>
    <property type="molecule type" value="Genomic_DNA"/>
</dbReference>
<accession>A0A5A5TDG7</accession>
<dbReference type="AlphaFoldDB" id="A0A5A5TDG7"/>
<sequence length="72" mass="8089">MGTPQTPAKGWPPFAIPLEKPYLRTYGLPSLHPAFYSKGWRPILIYSTEKGSALPPHASWQGVLRDCSYETE</sequence>
<reference evidence="1 2" key="1">
    <citation type="submission" date="2019-01" db="EMBL/GenBank/DDBJ databases">
        <title>Draft genome sequence of Dictyobacter sp. Uno17.</title>
        <authorList>
            <person name="Wang C.M."/>
            <person name="Zheng Y."/>
            <person name="Sakai Y."/>
            <person name="Abe K."/>
            <person name="Yokota A."/>
            <person name="Yabe S."/>
        </authorList>
    </citation>
    <scope>NUCLEOTIDE SEQUENCE [LARGE SCALE GENOMIC DNA]</scope>
    <source>
        <strain evidence="1 2">Uno17</strain>
    </source>
</reference>
<evidence type="ECO:0000313" key="1">
    <source>
        <dbReference type="EMBL" id="GCF09580.1"/>
    </source>
</evidence>
<name>A0A5A5TDG7_9CHLR</name>